<dbReference type="Proteomes" id="UP000680706">
    <property type="component" value="Plasmid pAb134-03"/>
</dbReference>
<reference evidence="1 2" key="1">
    <citation type="journal article" date="2021" name="Angew. Chem. Int. Ed. Engl.">
        <title>A novel family of nonribosomal peptides modulate collective behavior in Pseudovibrio bacteria isolated from marine sponges.</title>
        <authorList>
            <person name="Ioca L.P."/>
            <person name="Dai Y."/>
            <person name="Kunakom S."/>
            <person name="Diaz-Espinosa J."/>
            <person name="Krunic A."/>
            <person name="Crnkovic C.M."/>
            <person name="Orjala J."/>
            <person name="Sanchez L.M."/>
            <person name="Ferreira A.G."/>
            <person name="Berlinck R.G.S."/>
            <person name="Eustaquio A.S."/>
        </authorList>
    </citation>
    <scope>NUCLEOTIDE SEQUENCE [LARGE SCALE GENOMIC DNA]</scope>
    <source>
        <strain evidence="1 2">Ab134</strain>
        <plasmid evidence="1 2">pAb134-03</plasmid>
    </source>
</reference>
<name>A0ABX8B0W0_9HYPH</name>
<protein>
    <submittedName>
        <fullName evidence="1">Uncharacterized protein</fullName>
    </submittedName>
</protein>
<accession>A0ABX8B0W0</accession>
<evidence type="ECO:0000313" key="2">
    <source>
        <dbReference type="Proteomes" id="UP000680706"/>
    </source>
</evidence>
<dbReference type="EMBL" id="CP074129">
    <property type="protein sequence ID" value="QUS59096.1"/>
    <property type="molecule type" value="Genomic_DNA"/>
</dbReference>
<organism evidence="1 2">
    <name type="scientific">Pseudovibrio brasiliensis</name>
    <dbReference type="NCBI Taxonomy" id="1898042"/>
    <lineage>
        <taxon>Bacteria</taxon>
        <taxon>Pseudomonadati</taxon>
        <taxon>Pseudomonadota</taxon>
        <taxon>Alphaproteobacteria</taxon>
        <taxon>Hyphomicrobiales</taxon>
        <taxon>Stappiaceae</taxon>
        <taxon>Pseudovibrio</taxon>
    </lineage>
</organism>
<geneLocation type="plasmid" evidence="1 2">
    <name>pAb134-03</name>
</geneLocation>
<gene>
    <name evidence="1" type="ORF">KGB56_26130</name>
</gene>
<dbReference type="RefSeq" id="WP_075701511.1">
    <property type="nucleotide sequence ID" value="NZ_CP074129.1"/>
</dbReference>
<evidence type="ECO:0000313" key="1">
    <source>
        <dbReference type="EMBL" id="QUS59096.1"/>
    </source>
</evidence>
<keyword evidence="2" id="KW-1185">Reference proteome</keyword>
<keyword evidence="1" id="KW-0614">Plasmid</keyword>
<proteinExistence type="predicted"/>
<sequence length="236" mass="27353">MKSFTNAPPFSTYVSMTRQLIQPLLIALTFLVGTAQGHAEISLAELKSSIALNGTAVPPTRDIWGTDAADFVDPAYAKWAWNNLRSFEELSNELGKYETAYTAWEKTAEAEYKKEIKTILKDVPFLKRGKIKKAHRIETDKKAFLNSTNQDAIAKYRDLELMRLEWNVSFEKGAPFDAGNWVAYEVFYCERHTKRFNFRMEDCRIPNWRRPDVPEAYKVTYERRKAEGTLKYLQTN</sequence>